<dbReference type="SMART" id="SM00225">
    <property type="entry name" value="BTB"/>
    <property type="match status" value="2"/>
</dbReference>
<dbReference type="Pfam" id="PF00651">
    <property type="entry name" value="BTB"/>
    <property type="match status" value="2"/>
</dbReference>
<dbReference type="RefSeq" id="XP_019636329.1">
    <property type="nucleotide sequence ID" value="XM_019780770.1"/>
</dbReference>
<evidence type="ECO:0000256" key="2">
    <source>
        <dbReference type="ARBA" id="ARBA00022737"/>
    </source>
</evidence>
<dbReference type="SUPFAM" id="SSF54695">
    <property type="entry name" value="POZ domain"/>
    <property type="match status" value="2"/>
</dbReference>
<evidence type="ECO:0000256" key="1">
    <source>
        <dbReference type="ARBA" id="ARBA00022441"/>
    </source>
</evidence>
<dbReference type="SMART" id="SM00612">
    <property type="entry name" value="Kelch"/>
    <property type="match status" value="4"/>
</dbReference>
<reference evidence="5" key="1">
    <citation type="submission" date="2025-08" db="UniProtKB">
        <authorList>
            <consortium name="RefSeq"/>
        </authorList>
    </citation>
    <scope>IDENTIFICATION</scope>
    <source>
        <tissue evidence="5">Gonad</tissue>
    </source>
</reference>
<sequence>MASNKVADDSHHNSDNKPSFVHAVKLQENLQTLQNDGHLCDFTLCETHKVHHVVLAASSPFFEVNENPDVSNNDSLGKHPERAVKELINYLYTSKLQLTADTVDDIHLLGKLLQLSFVVESCDRFSKGSKATVFSNPSFVKDFMHKLDVLQKAGSLCDVDILVDKCTIKAHRVILAASSDYFRAMFTSGMKECEQSQVELHGLSAKGVSSCIEFIYSSEVKLEGVEHAENVLSTACMLQLPLLVELCCQYLTKTLDVNTCIHIASLATLYSLSTLKSAVDLFIFKNFPKFSQTEHFLNLSADELMFYIDDDRLEVKNELEVFNAVVKWVKHEKKARVTDAKRLMSCVRFPLLYLEELRVHVIVVDFMIEDKGCKALIEEAMMYHSNPYLENKLQNRRTKVRSDSPSVVFVGGESKADQNGQRREDRSEASEVYNMMFWEQEAEKDLEWQPLCTPGLIRANHAVAVMDGFLYLAGGYEMPQYLSVVGSLINTAACFRYDPRFDIWLHLSPMKCSRGNFSLLPWKGRLYAIGGSNDRLKTLASVEAYTTEVDSWEFVRSLEEVICYQAACVCDGTMYISGGYNDDVFTNHMFTYNPTLGVTYREPMQHARFLHSMCSVGSTTILAIGGRARDNSFNQVERYDVTTDAWTTLAPIPLPRSLMGTVIIGNKVYVLGGQDPDREKDDPTDSVQSYDVDRNEWKMVSRLPHTLSGLAACAIHLPRKVRYKERT</sequence>
<dbReference type="GeneID" id="109478953"/>
<evidence type="ECO:0000313" key="5">
    <source>
        <dbReference type="RefSeq" id="XP_019636329.1"/>
    </source>
</evidence>
<dbReference type="SUPFAM" id="SSF117281">
    <property type="entry name" value="Kelch motif"/>
    <property type="match status" value="1"/>
</dbReference>
<keyword evidence="2" id="KW-0677">Repeat</keyword>
<dbReference type="Gene3D" id="3.30.710.10">
    <property type="entry name" value="Potassium Channel Kv1.1, Chain A"/>
    <property type="match status" value="2"/>
</dbReference>
<dbReference type="OrthoDB" id="10024227at2759"/>
<evidence type="ECO:0000313" key="4">
    <source>
        <dbReference type="Proteomes" id="UP000515135"/>
    </source>
</evidence>
<dbReference type="InterPro" id="IPR011333">
    <property type="entry name" value="SKP1/BTB/POZ_sf"/>
</dbReference>
<dbReference type="Pfam" id="PF07707">
    <property type="entry name" value="BACK"/>
    <property type="match status" value="1"/>
</dbReference>
<dbReference type="InterPro" id="IPR015915">
    <property type="entry name" value="Kelch-typ_b-propeller"/>
</dbReference>
<dbReference type="Proteomes" id="UP000515135">
    <property type="component" value="Unplaced"/>
</dbReference>
<feature type="domain" description="BTB" evidence="3">
    <location>
        <begin position="157"/>
        <end position="224"/>
    </location>
</feature>
<dbReference type="PROSITE" id="PS50097">
    <property type="entry name" value="BTB"/>
    <property type="match status" value="2"/>
</dbReference>
<dbReference type="InterPro" id="IPR006652">
    <property type="entry name" value="Kelch_1"/>
</dbReference>
<proteinExistence type="predicted"/>
<dbReference type="SMART" id="SM00875">
    <property type="entry name" value="BACK"/>
    <property type="match status" value="1"/>
</dbReference>
<dbReference type="InterPro" id="IPR011705">
    <property type="entry name" value="BACK"/>
</dbReference>
<dbReference type="AlphaFoldDB" id="A0A6P4ZQJ7"/>
<keyword evidence="4" id="KW-1185">Reference proteome</keyword>
<dbReference type="PANTHER" id="PTHR45632">
    <property type="entry name" value="LD33804P"/>
    <property type="match status" value="1"/>
</dbReference>
<dbReference type="PANTHER" id="PTHR45632:SF13">
    <property type="entry name" value="KELCH-LIKE PROTEIN 26"/>
    <property type="match status" value="1"/>
</dbReference>
<dbReference type="KEGG" id="bbel:109478953"/>
<organism evidence="4 5">
    <name type="scientific">Branchiostoma belcheri</name>
    <name type="common">Amphioxus</name>
    <dbReference type="NCBI Taxonomy" id="7741"/>
    <lineage>
        <taxon>Eukaryota</taxon>
        <taxon>Metazoa</taxon>
        <taxon>Chordata</taxon>
        <taxon>Cephalochordata</taxon>
        <taxon>Leptocardii</taxon>
        <taxon>Amphioxiformes</taxon>
        <taxon>Branchiostomatidae</taxon>
        <taxon>Branchiostoma</taxon>
    </lineage>
</organism>
<name>A0A6P4ZQJ7_BRABE</name>
<dbReference type="Gene3D" id="1.25.40.420">
    <property type="match status" value="1"/>
</dbReference>
<dbReference type="InterPro" id="IPR000210">
    <property type="entry name" value="BTB/POZ_dom"/>
</dbReference>
<accession>A0A6P4ZQJ7</accession>
<feature type="domain" description="BTB" evidence="3">
    <location>
        <begin position="49"/>
        <end position="100"/>
    </location>
</feature>
<protein>
    <submittedName>
        <fullName evidence="5">Kelch-like protein 26</fullName>
    </submittedName>
</protein>
<dbReference type="Gene3D" id="2.120.10.80">
    <property type="entry name" value="Kelch-type beta propeller"/>
    <property type="match status" value="2"/>
</dbReference>
<keyword evidence="1" id="KW-0880">Kelch repeat</keyword>
<dbReference type="FunFam" id="1.25.40.420:FF:000001">
    <property type="entry name" value="Kelch-like family member 12"/>
    <property type="match status" value="1"/>
</dbReference>
<gene>
    <name evidence="5" type="primary">LOC109478953</name>
</gene>
<evidence type="ECO:0000259" key="3">
    <source>
        <dbReference type="PROSITE" id="PS50097"/>
    </source>
</evidence>
<dbReference type="Pfam" id="PF01344">
    <property type="entry name" value="Kelch_1"/>
    <property type="match status" value="4"/>
</dbReference>